<dbReference type="Proteomes" id="UP000185839">
    <property type="component" value="Unassembled WGS sequence"/>
</dbReference>
<dbReference type="Gene3D" id="3.90.1150.10">
    <property type="entry name" value="Aspartate Aminotransferase, domain 1"/>
    <property type="match status" value="1"/>
</dbReference>
<dbReference type="PANTHER" id="PTHR14237:SF19">
    <property type="entry name" value="MITOCHONDRIAL AMIDOXIME REDUCING COMPONENT 1"/>
    <property type="match status" value="1"/>
</dbReference>
<keyword evidence="4" id="KW-1185">Reference proteome</keyword>
<dbReference type="InterPro" id="IPR015421">
    <property type="entry name" value="PyrdxlP-dep_Trfase_major"/>
</dbReference>
<organism evidence="3 4">
    <name type="scientific">Kaistella chaponensis</name>
    <dbReference type="NCBI Taxonomy" id="713588"/>
    <lineage>
        <taxon>Bacteria</taxon>
        <taxon>Pseudomonadati</taxon>
        <taxon>Bacteroidota</taxon>
        <taxon>Flavobacteriia</taxon>
        <taxon>Flavobacteriales</taxon>
        <taxon>Weeksellaceae</taxon>
        <taxon>Chryseobacterium group</taxon>
        <taxon>Kaistella</taxon>
    </lineage>
</organism>
<dbReference type="PANTHER" id="PTHR14237">
    <property type="entry name" value="MOLYBDOPTERIN COFACTOR SULFURASE MOSC"/>
    <property type="match status" value="1"/>
</dbReference>
<sequence length="470" mass="53324">MENLNLSYKHDIQEINELSHDDFFNELRQTEYHRLDKDNHVYLDFTGGNLYAKSQLDKHFSILDEHSFGNPHSTNPTSMLSTELLDEAREAVIKFFNADDYYCIFTQNASMALHLVAESYPFENNGHYLYCIDNHNSVNGIREYCSRNGGSHSYFPVNFDDLSIANDELISKLSESKAQNKLLAFPAQSNVSGVKHNLNYIKIAKELGWDVILDAAAFVPTSILDLKEHQPDFVSVSFYKIFGYPTGIGCLLVKKSSFEKLKKRWFAGGTVNLVSAKTPYFYLAENHERFENGTVNYLGIPAIKIGLDYIREIGMQRINERVNSLMTYLYHNLKLLEHSNGICQVNIFGPSDRQNCGGTMIMTFNNPDGSKIQFEKIEELANSKKISVRSGCFCNPGLDETNNCLTIDELTNYFSNHNNGNYFDMINSLQKMRGAIRVSVGLATTKKDIDTFVSFVTELKDRTIAVSAFA</sequence>
<accession>A0A1N7KJJ0</accession>
<evidence type="ECO:0000313" key="4">
    <source>
        <dbReference type="Proteomes" id="UP000185839"/>
    </source>
</evidence>
<dbReference type="Pfam" id="PF00266">
    <property type="entry name" value="Aminotran_5"/>
    <property type="match status" value="1"/>
</dbReference>
<name>A0A1N7KJJ0_9FLAO</name>
<dbReference type="SUPFAM" id="SSF53383">
    <property type="entry name" value="PLP-dependent transferases"/>
    <property type="match status" value="1"/>
</dbReference>
<dbReference type="RefSeq" id="WP_076386017.1">
    <property type="nucleotide sequence ID" value="NZ_FTOI01000003.1"/>
</dbReference>
<keyword evidence="1" id="KW-0663">Pyridoxal phosphate</keyword>
<feature type="domain" description="Aminotransferase class V" evidence="2">
    <location>
        <begin position="65"/>
        <end position="452"/>
    </location>
</feature>
<reference evidence="4" key="1">
    <citation type="submission" date="2017-01" db="EMBL/GenBank/DDBJ databases">
        <authorList>
            <person name="Varghese N."/>
            <person name="Submissions S."/>
        </authorList>
    </citation>
    <scope>NUCLEOTIDE SEQUENCE [LARGE SCALE GENOMIC DNA]</scope>
    <source>
        <strain evidence="4">DSM 23145</strain>
    </source>
</reference>
<dbReference type="OrthoDB" id="3435185at2"/>
<dbReference type="InterPro" id="IPR015422">
    <property type="entry name" value="PyrdxlP-dep_Trfase_small"/>
</dbReference>
<dbReference type="InterPro" id="IPR000192">
    <property type="entry name" value="Aminotrans_V_dom"/>
</dbReference>
<dbReference type="InterPro" id="IPR015424">
    <property type="entry name" value="PyrdxlP-dep_Trfase"/>
</dbReference>
<evidence type="ECO:0000313" key="3">
    <source>
        <dbReference type="EMBL" id="SIS61674.1"/>
    </source>
</evidence>
<dbReference type="Gene3D" id="3.40.640.10">
    <property type="entry name" value="Type I PLP-dependent aspartate aminotransferase-like (Major domain)"/>
    <property type="match status" value="1"/>
</dbReference>
<gene>
    <name evidence="3" type="ORF">SAMN05421789_103233</name>
</gene>
<dbReference type="GO" id="GO:0016829">
    <property type="term" value="F:lyase activity"/>
    <property type="evidence" value="ECO:0007669"/>
    <property type="project" value="UniProtKB-KW"/>
</dbReference>
<dbReference type="STRING" id="713588.SAMN05421789_103233"/>
<dbReference type="EMBL" id="FTOI01000003">
    <property type="protein sequence ID" value="SIS61674.1"/>
    <property type="molecule type" value="Genomic_DNA"/>
</dbReference>
<evidence type="ECO:0000256" key="1">
    <source>
        <dbReference type="ARBA" id="ARBA00022898"/>
    </source>
</evidence>
<dbReference type="AlphaFoldDB" id="A0A1N7KJJ0"/>
<protein>
    <submittedName>
        <fullName evidence="3">Selenocysteine lyase/Cysteine desulfurase</fullName>
    </submittedName>
</protein>
<evidence type="ECO:0000259" key="2">
    <source>
        <dbReference type="Pfam" id="PF00266"/>
    </source>
</evidence>
<keyword evidence="3" id="KW-0456">Lyase</keyword>
<proteinExistence type="predicted"/>